<dbReference type="SUPFAM" id="SSF51182">
    <property type="entry name" value="RmlC-like cupins"/>
    <property type="match status" value="1"/>
</dbReference>
<dbReference type="PANTHER" id="PTHR33387:SF3">
    <property type="entry name" value="DUF985 DOMAIN-CONTAINING PROTEIN"/>
    <property type="match status" value="1"/>
</dbReference>
<dbReference type="AlphaFoldDB" id="A0A1M6JGN2"/>
<dbReference type="Proteomes" id="UP000184171">
    <property type="component" value="Unassembled WGS sequence"/>
</dbReference>
<dbReference type="CDD" id="cd06121">
    <property type="entry name" value="cupin_YML079wp"/>
    <property type="match status" value="1"/>
</dbReference>
<evidence type="ECO:0000259" key="1">
    <source>
        <dbReference type="Pfam" id="PF06172"/>
    </source>
</evidence>
<dbReference type="PANTHER" id="PTHR33387">
    <property type="entry name" value="RMLC-LIKE JELLY ROLL FOLD PROTEIN"/>
    <property type="match status" value="1"/>
</dbReference>
<dbReference type="Gene3D" id="2.60.120.10">
    <property type="entry name" value="Jelly Rolls"/>
    <property type="match status" value="1"/>
</dbReference>
<dbReference type="STRING" id="1122189.SAMN02745165_02441"/>
<dbReference type="InterPro" id="IPR009327">
    <property type="entry name" value="Cupin_DUF985"/>
</dbReference>
<dbReference type="InterPro" id="IPR011051">
    <property type="entry name" value="RmlC_Cupin_sf"/>
</dbReference>
<dbReference type="Pfam" id="PF06172">
    <property type="entry name" value="Cupin_5"/>
    <property type="match status" value="1"/>
</dbReference>
<dbReference type="InterPro" id="IPR014710">
    <property type="entry name" value="RmlC-like_jellyroll"/>
</dbReference>
<keyword evidence="3" id="KW-1185">Reference proteome</keyword>
<protein>
    <recommendedName>
        <fullName evidence="1">DUF985 domain-containing protein</fullName>
    </recommendedName>
</protein>
<feature type="domain" description="DUF985" evidence="1">
    <location>
        <begin position="6"/>
        <end position="137"/>
    </location>
</feature>
<dbReference type="EMBL" id="FQZT01000008">
    <property type="protein sequence ID" value="SHJ45825.1"/>
    <property type="molecule type" value="Genomic_DNA"/>
</dbReference>
<dbReference type="RefSeq" id="WP_072909016.1">
    <property type="nucleotide sequence ID" value="NZ_FQZT01000008.1"/>
</dbReference>
<dbReference type="InterPro" id="IPR039935">
    <property type="entry name" value="YML079W-like"/>
</dbReference>
<evidence type="ECO:0000313" key="3">
    <source>
        <dbReference type="Proteomes" id="UP000184171"/>
    </source>
</evidence>
<evidence type="ECO:0000313" key="2">
    <source>
        <dbReference type="EMBL" id="SHJ45825.1"/>
    </source>
</evidence>
<proteinExistence type="predicted"/>
<accession>A0A1M6JGN2</accession>
<reference evidence="2 3" key="1">
    <citation type="submission" date="2016-11" db="EMBL/GenBank/DDBJ databases">
        <authorList>
            <person name="Jaros S."/>
            <person name="Januszkiewicz K."/>
            <person name="Wedrychowicz H."/>
        </authorList>
    </citation>
    <scope>NUCLEOTIDE SEQUENCE [LARGE SCALE GENOMIC DNA]</scope>
    <source>
        <strain evidence="2 3">DSM 5091</strain>
    </source>
</reference>
<dbReference type="OrthoDB" id="9798288at2"/>
<name>A0A1M6JGN2_MALRU</name>
<organism evidence="2 3">
    <name type="scientific">Malonomonas rubra DSM 5091</name>
    <dbReference type="NCBI Taxonomy" id="1122189"/>
    <lineage>
        <taxon>Bacteria</taxon>
        <taxon>Pseudomonadati</taxon>
        <taxon>Thermodesulfobacteriota</taxon>
        <taxon>Desulfuromonadia</taxon>
        <taxon>Desulfuromonadales</taxon>
        <taxon>Geopsychrobacteraceae</taxon>
        <taxon>Malonomonas</taxon>
    </lineage>
</organism>
<gene>
    <name evidence="2" type="ORF">SAMN02745165_02441</name>
</gene>
<sequence length="159" mass="17818">MHLRAQQLIDQLGLQPHPEGGYYREVYRSGLQVQSESVKELRAAMTDIYFLLSAGQISRWHRVAHDELWNLYEGAPLKLHQLSPDLSTCSSHQLDAEVGCFKHLVPANYWQAGESCGDYTLVGCTVAPGFDFSDFCMLKDLPETAAKVYADFPQLAALI</sequence>